<gene>
    <name evidence="2" type="ORF">JIN81_09960</name>
</gene>
<sequence length="213" mass="24373">MTTDDPIATSSDPAERPGITEGKKFSEFLKTWITKLEDDEITMREAYESLMSIGNSQDEVPLIVKLTENPKFHFGGLGFFKGRVTLEQHDYIHILLGRGLTLMDEAFVIGFTMGSTDRVSSHEQSLFGFINKVLYPKPYRFKEDGMKVFKDAVALAYVSDCLPLEEVDFKPMLDMPLREIRKAVNLEVDLLQAYYRIEARRYPECAASQRLIE</sequence>
<protein>
    <submittedName>
        <fullName evidence="2">Uncharacterized protein</fullName>
    </submittedName>
</protein>
<feature type="region of interest" description="Disordered" evidence="1">
    <location>
        <begin position="1"/>
        <end position="20"/>
    </location>
</feature>
<dbReference type="AlphaFoldDB" id="A0A934RAC3"/>
<organism evidence="2 3">
    <name type="scientific">Haloferula rosea</name>
    <dbReference type="NCBI Taxonomy" id="490093"/>
    <lineage>
        <taxon>Bacteria</taxon>
        <taxon>Pseudomonadati</taxon>
        <taxon>Verrucomicrobiota</taxon>
        <taxon>Verrucomicrobiia</taxon>
        <taxon>Verrucomicrobiales</taxon>
        <taxon>Verrucomicrobiaceae</taxon>
        <taxon>Haloferula</taxon>
    </lineage>
</organism>
<feature type="compositionally biased region" description="Polar residues" evidence="1">
    <location>
        <begin position="1"/>
        <end position="12"/>
    </location>
</feature>
<evidence type="ECO:0000313" key="2">
    <source>
        <dbReference type="EMBL" id="MBK1827347.1"/>
    </source>
</evidence>
<reference evidence="2" key="1">
    <citation type="submission" date="2021-01" db="EMBL/GenBank/DDBJ databases">
        <title>Modified the classification status of verrucomicrobia.</title>
        <authorList>
            <person name="Feng X."/>
        </authorList>
    </citation>
    <scope>NUCLEOTIDE SEQUENCE</scope>
    <source>
        <strain evidence="2">KCTC 22201</strain>
    </source>
</reference>
<comment type="caution">
    <text evidence="2">The sequence shown here is derived from an EMBL/GenBank/DDBJ whole genome shotgun (WGS) entry which is preliminary data.</text>
</comment>
<keyword evidence="3" id="KW-1185">Reference proteome</keyword>
<dbReference type="RefSeq" id="WP_200278795.1">
    <property type="nucleotide sequence ID" value="NZ_JAENII010000006.1"/>
</dbReference>
<accession>A0A934RAC3</accession>
<dbReference type="EMBL" id="JAENII010000006">
    <property type="protein sequence ID" value="MBK1827347.1"/>
    <property type="molecule type" value="Genomic_DNA"/>
</dbReference>
<name>A0A934RAC3_9BACT</name>
<evidence type="ECO:0000256" key="1">
    <source>
        <dbReference type="SAM" id="MobiDB-lite"/>
    </source>
</evidence>
<dbReference type="Proteomes" id="UP000658278">
    <property type="component" value="Unassembled WGS sequence"/>
</dbReference>
<proteinExistence type="predicted"/>
<evidence type="ECO:0000313" key="3">
    <source>
        <dbReference type="Proteomes" id="UP000658278"/>
    </source>
</evidence>